<dbReference type="KEGG" id="mng:MNEG_0098"/>
<dbReference type="InterPro" id="IPR038633">
    <property type="entry name" value="Rpn13/ADRM1_Pru_sf"/>
</dbReference>
<evidence type="ECO:0000313" key="9">
    <source>
        <dbReference type="EMBL" id="KIZ07845.1"/>
    </source>
</evidence>
<dbReference type="InterPro" id="IPR006773">
    <property type="entry name" value="Rpn13/ADRM1"/>
</dbReference>
<dbReference type="Gene3D" id="1.10.2020.20">
    <property type="match status" value="1"/>
</dbReference>
<evidence type="ECO:0000256" key="2">
    <source>
        <dbReference type="ARBA" id="ARBA00004496"/>
    </source>
</evidence>
<dbReference type="Pfam" id="PF16550">
    <property type="entry name" value="RPN13_C"/>
    <property type="match status" value="1"/>
</dbReference>
<dbReference type="EMBL" id="KK100228">
    <property type="protein sequence ID" value="KIZ07845.1"/>
    <property type="molecule type" value="Genomic_DNA"/>
</dbReference>
<dbReference type="GO" id="GO:0005737">
    <property type="term" value="C:cytoplasm"/>
    <property type="evidence" value="ECO:0007669"/>
    <property type="project" value="UniProtKB-SubCell"/>
</dbReference>
<dbReference type="InterPro" id="IPR044868">
    <property type="entry name" value="Rpn13/ADRM1_Pru"/>
</dbReference>
<comment type="subcellular location">
    <subcellularLocation>
        <location evidence="2">Cytoplasm</location>
    </subcellularLocation>
    <subcellularLocation>
        <location evidence="1">Nucleus</location>
    </subcellularLocation>
</comment>
<dbReference type="InterPro" id="IPR032368">
    <property type="entry name" value="RPN13_DEUBAD"/>
</dbReference>
<feature type="compositionally biased region" description="Acidic residues" evidence="6">
    <location>
        <begin position="126"/>
        <end position="142"/>
    </location>
</feature>
<gene>
    <name evidence="9" type="ORF">MNEG_0098</name>
</gene>
<dbReference type="PROSITE" id="PS51916">
    <property type="entry name" value="DEUBAD"/>
    <property type="match status" value="1"/>
</dbReference>
<evidence type="ECO:0000256" key="5">
    <source>
        <dbReference type="ARBA" id="ARBA00023242"/>
    </source>
</evidence>
<organism evidence="9 10">
    <name type="scientific">Monoraphidium neglectum</name>
    <dbReference type="NCBI Taxonomy" id="145388"/>
    <lineage>
        <taxon>Eukaryota</taxon>
        <taxon>Viridiplantae</taxon>
        <taxon>Chlorophyta</taxon>
        <taxon>core chlorophytes</taxon>
        <taxon>Chlorophyceae</taxon>
        <taxon>CS clade</taxon>
        <taxon>Sphaeropleales</taxon>
        <taxon>Selenastraceae</taxon>
        <taxon>Monoraphidium</taxon>
    </lineage>
</organism>
<dbReference type="GO" id="GO:0008541">
    <property type="term" value="C:proteasome regulatory particle, lid subcomplex"/>
    <property type="evidence" value="ECO:0007669"/>
    <property type="project" value="TreeGrafter"/>
</dbReference>
<dbReference type="AlphaFoldDB" id="A0A0D2MZJ6"/>
<keyword evidence="9" id="KW-0675">Receptor</keyword>
<keyword evidence="10" id="KW-1185">Reference proteome</keyword>
<protein>
    <submittedName>
        <fullName evidence="9">Putative Proteasomal ubiquitin receptor ADRM1 like protein</fullName>
    </submittedName>
</protein>
<dbReference type="Gene3D" id="2.30.29.70">
    <property type="entry name" value="Proteasomal ubiquitin receptor Rpn13/ADRM1"/>
    <property type="match status" value="1"/>
</dbReference>
<dbReference type="GeneID" id="25726216"/>
<evidence type="ECO:0000256" key="1">
    <source>
        <dbReference type="ARBA" id="ARBA00004123"/>
    </source>
</evidence>
<dbReference type="InterPro" id="IPR044867">
    <property type="entry name" value="DEUBAD_dom"/>
</dbReference>
<feature type="domain" description="DEUBAD" evidence="7">
    <location>
        <begin position="241"/>
        <end position="349"/>
    </location>
</feature>
<keyword evidence="4" id="KW-0647">Proteasome</keyword>
<dbReference type="PANTHER" id="PTHR12225">
    <property type="entry name" value="ADHESION REGULATING MOLECULE 1 110 KDA CELL MEMBRANE GLYCOPROTEIN"/>
    <property type="match status" value="1"/>
</dbReference>
<dbReference type="GO" id="GO:0061133">
    <property type="term" value="F:endopeptidase activator activity"/>
    <property type="evidence" value="ECO:0007669"/>
    <property type="project" value="TreeGrafter"/>
</dbReference>
<dbReference type="InterPro" id="IPR038108">
    <property type="entry name" value="RPN13_DEUBAD_sf"/>
</dbReference>
<feature type="region of interest" description="Disordered" evidence="6">
    <location>
        <begin position="119"/>
        <end position="143"/>
    </location>
</feature>
<feature type="domain" description="Pru" evidence="8">
    <location>
        <begin position="4"/>
        <end position="120"/>
    </location>
</feature>
<accession>A0A0D2MZJ6</accession>
<evidence type="ECO:0000256" key="6">
    <source>
        <dbReference type="SAM" id="MobiDB-lite"/>
    </source>
</evidence>
<evidence type="ECO:0000259" key="8">
    <source>
        <dbReference type="PROSITE" id="PS51917"/>
    </source>
</evidence>
<dbReference type="GO" id="GO:0070628">
    <property type="term" value="F:proteasome binding"/>
    <property type="evidence" value="ECO:0007669"/>
    <property type="project" value="TreeGrafter"/>
</dbReference>
<reference evidence="9 10" key="1">
    <citation type="journal article" date="2013" name="BMC Genomics">
        <title>Reconstruction of the lipid metabolism for the microalga Monoraphidium neglectum from its genome sequence reveals characteristics suitable for biofuel production.</title>
        <authorList>
            <person name="Bogen C."/>
            <person name="Al-Dilaimi A."/>
            <person name="Albersmeier A."/>
            <person name="Wichmann J."/>
            <person name="Grundmann M."/>
            <person name="Rupp O."/>
            <person name="Lauersen K.J."/>
            <person name="Blifernez-Klassen O."/>
            <person name="Kalinowski J."/>
            <person name="Goesmann A."/>
            <person name="Mussgnug J.H."/>
            <person name="Kruse O."/>
        </authorList>
    </citation>
    <scope>NUCLEOTIDE SEQUENCE [LARGE SCALE GENOMIC DNA]</scope>
    <source>
        <strain evidence="9 10">SAG 48.87</strain>
    </source>
</reference>
<dbReference type="OrthoDB" id="340431at2759"/>
<sequence length="356" mass="37455">MLPAGARLICEGRFGKLLREGKTLKPDTRKGMIRIVRTEDGLVHLMWAERSDEGVVKQDAEDDAILFPEEATFAQIPNQRAAALKFSNEPDRNMFFWLQEASADADAALISRINAAINAPLGEDGGGADEDGDDVMDEEAGDAPERDALLRGALATGPAAGLTMPAGETVGVVPQGPGQEPWQGQGDPAAQLAAMLSGIARGVPAGPGAGAGAGGSHQDAGSALGAALLAALARQQHAARGHGAAAGPSLADVLRPEVVAPLLADPEVLERLGQHLPEEHRSLGELRQLARSAQFQQQLAAFSGALQTGQLDLSQFGLRAEGFSVTDFLNALEELVERERRQEGGQQQQQQQEQQQ</sequence>
<evidence type="ECO:0000313" key="10">
    <source>
        <dbReference type="Proteomes" id="UP000054498"/>
    </source>
</evidence>
<dbReference type="PANTHER" id="PTHR12225:SF0">
    <property type="entry name" value="PROTEASOMAL UBIQUITIN RECEPTOR ADRM1"/>
    <property type="match status" value="1"/>
</dbReference>
<proteinExistence type="predicted"/>
<evidence type="ECO:0000256" key="3">
    <source>
        <dbReference type="ARBA" id="ARBA00022490"/>
    </source>
</evidence>
<keyword evidence="5" id="KW-0539">Nucleus</keyword>
<evidence type="ECO:0000256" key="4">
    <source>
        <dbReference type="ARBA" id="ARBA00022942"/>
    </source>
</evidence>
<evidence type="ECO:0000259" key="7">
    <source>
        <dbReference type="PROSITE" id="PS51916"/>
    </source>
</evidence>
<dbReference type="GO" id="GO:0005634">
    <property type="term" value="C:nucleus"/>
    <property type="evidence" value="ECO:0007669"/>
    <property type="project" value="UniProtKB-SubCell"/>
</dbReference>
<dbReference type="Proteomes" id="UP000054498">
    <property type="component" value="Unassembled WGS sequence"/>
</dbReference>
<dbReference type="PROSITE" id="PS51917">
    <property type="entry name" value="PRU"/>
    <property type="match status" value="1"/>
</dbReference>
<dbReference type="STRING" id="145388.A0A0D2MZJ6"/>
<dbReference type="RefSeq" id="XP_013906864.1">
    <property type="nucleotide sequence ID" value="XM_014051410.1"/>
</dbReference>
<name>A0A0D2MZJ6_9CHLO</name>
<keyword evidence="3" id="KW-0963">Cytoplasm</keyword>
<dbReference type="Pfam" id="PF04683">
    <property type="entry name" value="Rpn13_ADRM1_Pru"/>
    <property type="match status" value="1"/>
</dbReference>